<keyword evidence="1" id="KW-0472">Membrane</keyword>
<keyword evidence="1" id="KW-0812">Transmembrane</keyword>
<reference evidence="2" key="1">
    <citation type="submission" date="2020-10" db="EMBL/GenBank/DDBJ databases">
        <title>Connecting structure to function with the recovery of over 1000 high-quality activated sludge metagenome-assembled genomes encoding full-length rRNA genes using long-read sequencing.</title>
        <authorList>
            <person name="Singleton C.M."/>
            <person name="Petriglieri F."/>
            <person name="Kristensen J.M."/>
            <person name="Kirkegaard R.H."/>
            <person name="Michaelsen T.Y."/>
            <person name="Andersen M.H."/>
            <person name="Karst S.M."/>
            <person name="Dueholm M.S."/>
            <person name="Nielsen P.H."/>
            <person name="Albertsen M."/>
        </authorList>
    </citation>
    <scope>NUCLEOTIDE SEQUENCE</scope>
    <source>
        <strain evidence="2">Bjer_18-Q3-R1-45_BAT3C.347</strain>
    </source>
</reference>
<evidence type="ECO:0000256" key="1">
    <source>
        <dbReference type="SAM" id="Phobius"/>
    </source>
</evidence>
<dbReference type="Proteomes" id="UP000807785">
    <property type="component" value="Unassembled WGS sequence"/>
</dbReference>
<protein>
    <recommendedName>
        <fullName evidence="4">Signal transduction histidine kinase</fullName>
    </recommendedName>
</protein>
<name>A0A9D7HTS8_9PROT</name>
<keyword evidence="1" id="KW-1133">Transmembrane helix</keyword>
<accession>A0A9D7HTS8</accession>
<evidence type="ECO:0000313" key="3">
    <source>
        <dbReference type="Proteomes" id="UP000807785"/>
    </source>
</evidence>
<gene>
    <name evidence="2" type="ORF">IPH26_08515</name>
</gene>
<proteinExistence type="predicted"/>
<organism evidence="2 3">
    <name type="scientific">Candidatus Methylophosphatis roskildensis</name>
    <dbReference type="NCBI Taxonomy" id="2899263"/>
    <lineage>
        <taxon>Bacteria</taxon>
        <taxon>Pseudomonadati</taxon>
        <taxon>Pseudomonadota</taxon>
        <taxon>Betaproteobacteria</taxon>
        <taxon>Nitrosomonadales</taxon>
        <taxon>Sterolibacteriaceae</taxon>
        <taxon>Candidatus Methylophosphatis</taxon>
    </lineage>
</organism>
<sequence length="160" mass="17227">MKLLGIVILLMLALVGMFALLNWQALSVPVALSLLVGVVDMPLGLMLLAALVLLVALLGLYVLLLRTAMFTESRRMANELATQRELADKAEASRFTELGAHLDREVAGLRELISQGQAQSDSQAARHDYALQQAMTESTNSLAACIGQVDDKLDQALSHG</sequence>
<comment type="caution">
    <text evidence="2">The sequence shown here is derived from an EMBL/GenBank/DDBJ whole genome shotgun (WGS) entry which is preliminary data.</text>
</comment>
<dbReference type="EMBL" id="JADJEV010000003">
    <property type="protein sequence ID" value="MBK6972985.1"/>
    <property type="molecule type" value="Genomic_DNA"/>
</dbReference>
<feature type="transmembrane region" description="Helical" evidence="1">
    <location>
        <begin position="43"/>
        <end position="65"/>
    </location>
</feature>
<dbReference type="AlphaFoldDB" id="A0A9D7HTS8"/>
<evidence type="ECO:0008006" key="4">
    <source>
        <dbReference type="Google" id="ProtNLM"/>
    </source>
</evidence>
<evidence type="ECO:0000313" key="2">
    <source>
        <dbReference type="EMBL" id="MBK6972985.1"/>
    </source>
</evidence>